<comment type="caution">
    <text evidence="2">The sequence shown here is derived from an EMBL/GenBank/DDBJ whole genome shotgun (WGS) entry which is preliminary data.</text>
</comment>
<sequence length="60" mass="6209">MAGMSKSSGAKVIFMHFDSSHDDGTPGPSTDGAIVSSDGMLNPASAAIYQTMAEDQNIFI</sequence>
<dbReference type="EMBL" id="CAJVPK010000716">
    <property type="protein sequence ID" value="CAG8542581.1"/>
    <property type="molecule type" value="Genomic_DNA"/>
</dbReference>
<dbReference type="Proteomes" id="UP000789706">
    <property type="component" value="Unassembled WGS sequence"/>
</dbReference>
<proteinExistence type="predicted"/>
<protein>
    <submittedName>
        <fullName evidence="2">3675_t:CDS:1</fullName>
    </submittedName>
</protein>
<evidence type="ECO:0000256" key="1">
    <source>
        <dbReference type="SAM" id="MobiDB-lite"/>
    </source>
</evidence>
<keyword evidence="3" id="KW-1185">Reference proteome</keyword>
<evidence type="ECO:0000313" key="2">
    <source>
        <dbReference type="EMBL" id="CAG8542581.1"/>
    </source>
</evidence>
<organism evidence="2 3">
    <name type="scientific">Diversispora eburnea</name>
    <dbReference type="NCBI Taxonomy" id="1213867"/>
    <lineage>
        <taxon>Eukaryota</taxon>
        <taxon>Fungi</taxon>
        <taxon>Fungi incertae sedis</taxon>
        <taxon>Mucoromycota</taxon>
        <taxon>Glomeromycotina</taxon>
        <taxon>Glomeromycetes</taxon>
        <taxon>Diversisporales</taxon>
        <taxon>Diversisporaceae</taxon>
        <taxon>Diversispora</taxon>
    </lineage>
</organism>
<dbReference type="AlphaFoldDB" id="A0A9N9FLH8"/>
<feature type="region of interest" description="Disordered" evidence="1">
    <location>
        <begin position="17"/>
        <end position="36"/>
    </location>
</feature>
<gene>
    <name evidence="2" type="ORF">DEBURN_LOCUS6687</name>
</gene>
<accession>A0A9N9FLH8</accession>
<reference evidence="2" key="1">
    <citation type="submission" date="2021-06" db="EMBL/GenBank/DDBJ databases">
        <authorList>
            <person name="Kallberg Y."/>
            <person name="Tangrot J."/>
            <person name="Rosling A."/>
        </authorList>
    </citation>
    <scope>NUCLEOTIDE SEQUENCE</scope>
    <source>
        <strain evidence="2">AZ414A</strain>
    </source>
</reference>
<evidence type="ECO:0000313" key="3">
    <source>
        <dbReference type="Proteomes" id="UP000789706"/>
    </source>
</evidence>
<name>A0A9N9FLH8_9GLOM</name>